<name>A0ABV7VXT7_9BURK</name>
<evidence type="ECO:0000313" key="2">
    <source>
        <dbReference type="Proteomes" id="UP001595729"/>
    </source>
</evidence>
<protein>
    <recommendedName>
        <fullName evidence="3">ETC complex I subunit</fullName>
    </recommendedName>
</protein>
<gene>
    <name evidence="1" type="ORF">ACFOPI_01670</name>
</gene>
<dbReference type="EMBL" id="JBHRXX010000001">
    <property type="protein sequence ID" value="MFC3682280.1"/>
    <property type="molecule type" value="Genomic_DNA"/>
</dbReference>
<dbReference type="RefSeq" id="WP_382170101.1">
    <property type="nucleotide sequence ID" value="NZ_JBHRXX010000001.1"/>
</dbReference>
<evidence type="ECO:0008006" key="3">
    <source>
        <dbReference type="Google" id="ProtNLM"/>
    </source>
</evidence>
<dbReference type="Proteomes" id="UP001595729">
    <property type="component" value="Unassembled WGS sequence"/>
</dbReference>
<comment type="caution">
    <text evidence="1">The sequence shown here is derived from an EMBL/GenBank/DDBJ whole genome shotgun (WGS) entry which is preliminary data.</text>
</comment>
<keyword evidence="2" id="KW-1185">Reference proteome</keyword>
<accession>A0ABV7VXT7</accession>
<evidence type="ECO:0000313" key="1">
    <source>
        <dbReference type="EMBL" id="MFC3682280.1"/>
    </source>
</evidence>
<sequence>MIQTFPASAPVVRTPCSSAPLTLGRYRISARPRALADGRFAAFVSIASGTGSASTDRVMRFTEDFATHEAAARYAMAQGIDWVRDAARPAIQPN</sequence>
<reference evidence="2" key="1">
    <citation type="journal article" date="2019" name="Int. J. Syst. Evol. Microbiol.">
        <title>The Global Catalogue of Microorganisms (GCM) 10K type strain sequencing project: providing services to taxonomists for standard genome sequencing and annotation.</title>
        <authorList>
            <consortium name="The Broad Institute Genomics Platform"/>
            <consortium name="The Broad Institute Genome Sequencing Center for Infectious Disease"/>
            <person name="Wu L."/>
            <person name="Ma J."/>
        </authorList>
    </citation>
    <scope>NUCLEOTIDE SEQUENCE [LARGE SCALE GENOMIC DNA]</scope>
    <source>
        <strain evidence="2">KCTC 42501</strain>
    </source>
</reference>
<organism evidence="1 2">
    <name type="scientific">Hydrogenophaga luteola</name>
    <dbReference type="NCBI Taxonomy" id="1591122"/>
    <lineage>
        <taxon>Bacteria</taxon>
        <taxon>Pseudomonadati</taxon>
        <taxon>Pseudomonadota</taxon>
        <taxon>Betaproteobacteria</taxon>
        <taxon>Burkholderiales</taxon>
        <taxon>Comamonadaceae</taxon>
        <taxon>Hydrogenophaga</taxon>
    </lineage>
</organism>
<proteinExistence type="predicted"/>